<dbReference type="InterPro" id="IPR000182">
    <property type="entry name" value="GNAT_dom"/>
</dbReference>
<dbReference type="InterPro" id="IPR016181">
    <property type="entry name" value="Acyl_CoA_acyltransferase"/>
</dbReference>
<dbReference type="EMBL" id="UINC01004669">
    <property type="protein sequence ID" value="SVA16022.1"/>
    <property type="molecule type" value="Genomic_DNA"/>
</dbReference>
<protein>
    <recommendedName>
        <fullName evidence="1">N-acetyltransferase domain-containing protein</fullName>
    </recommendedName>
</protein>
<evidence type="ECO:0000313" key="2">
    <source>
        <dbReference type="EMBL" id="SVA16022.1"/>
    </source>
</evidence>
<dbReference type="PROSITE" id="PS51186">
    <property type="entry name" value="GNAT"/>
    <property type="match status" value="1"/>
</dbReference>
<dbReference type="SUPFAM" id="SSF55729">
    <property type="entry name" value="Acyl-CoA N-acyltransferases (Nat)"/>
    <property type="match status" value="1"/>
</dbReference>
<dbReference type="Pfam" id="PF00583">
    <property type="entry name" value="Acetyltransf_1"/>
    <property type="match status" value="1"/>
</dbReference>
<reference evidence="2" key="1">
    <citation type="submission" date="2018-05" db="EMBL/GenBank/DDBJ databases">
        <authorList>
            <person name="Lanie J.A."/>
            <person name="Ng W.-L."/>
            <person name="Kazmierczak K.M."/>
            <person name="Andrzejewski T.M."/>
            <person name="Davidsen T.M."/>
            <person name="Wayne K.J."/>
            <person name="Tettelin H."/>
            <person name="Glass J.I."/>
            <person name="Rusch D."/>
            <person name="Podicherti R."/>
            <person name="Tsui H.-C.T."/>
            <person name="Winkler M.E."/>
        </authorList>
    </citation>
    <scope>NUCLEOTIDE SEQUENCE</scope>
</reference>
<dbReference type="AlphaFoldDB" id="A0A381TIT8"/>
<dbReference type="InterPro" id="IPR022525">
    <property type="entry name" value="GNAT_AblB"/>
</dbReference>
<dbReference type="GO" id="GO:0008080">
    <property type="term" value="F:N-acetyltransferase activity"/>
    <property type="evidence" value="ECO:0007669"/>
    <property type="project" value="InterPro"/>
</dbReference>
<feature type="non-terminal residue" evidence="2">
    <location>
        <position position="283"/>
    </location>
</feature>
<organism evidence="2">
    <name type="scientific">marine metagenome</name>
    <dbReference type="NCBI Taxonomy" id="408172"/>
    <lineage>
        <taxon>unclassified sequences</taxon>
        <taxon>metagenomes</taxon>
        <taxon>ecological metagenomes</taxon>
    </lineage>
</organism>
<feature type="domain" description="N-acetyltransferase" evidence="1">
    <location>
        <begin position="136"/>
        <end position="269"/>
    </location>
</feature>
<evidence type="ECO:0000259" key="1">
    <source>
        <dbReference type="PROSITE" id="PS51186"/>
    </source>
</evidence>
<dbReference type="NCBIfam" id="TIGR03827">
    <property type="entry name" value="GNAT_ablB"/>
    <property type="match status" value="1"/>
</dbReference>
<dbReference type="CDD" id="cd04301">
    <property type="entry name" value="NAT_SF"/>
    <property type="match status" value="1"/>
</dbReference>
<feature type="non-terminal residue" evidence="2">
    <location>
        <position position="1"/>
    </location>
</feature>
<name>A0A381TIT8_9ZZZZ</name>
<proteinExistence type="predicted"/>
<sequence>LSETQNSQDTVEHFHGALIQHGSFNDRIYLMKINDADPDELVSSLLEKAQASGYTKVLAKIPRSNSNAFLNAGYRKEAEIPGFYAGKEDALFLCYYLSKHRILKRNSAEIEKVYKLSKQKQVARESVITQPLDVKLTLRNMSKDDVHRMAELYSCVFPSYPFPIVDSNYLLETMESHVDYFGIETGSKLIALSSLEKDIKNKNAEMTDFATLPEWQSRGVAKHLLVHMEEQAKPKGILTAYTIARAESPGMNIVFTKNAYRYGGRLTNNTNISGHIESMNIWY</sequence>
<dbReference type="Gene3D" id="3.40.630.30">
    <property type="match status" value="1"/>
</dbReference>
<gene>
    <name evidence="2" type="ORF">METZ01_LOCUS68876</name>
</gene>
<accession>A0A381TIT8</accession>